<dbReference type="SUPFAM" id="SSF46689">
    <property type="entry name" value="Homeodomain-like"/>
    <property type="match status" value="2"/>
</dbReference>
<evidence type="ECO:0000259" key="4">
    <source>
        <dbReference type="PROSITE" id="PS01124"/>
    </source>
</evidence>
<evidence type="ECO:0000256" key="1">
    <source>
        <dbReference type="ARBA" id="ARBA00023015"/>
    </source>
</evidence>
<keyword evidence="3" id="KW-0804">Transcription</keyword>
<dbReference type="PANTHER" id="PTHR46796">
    <property type="entry name" value="HTH-TYPE TRANSCRIPTIONAL ACTIVATOR RHAS-RELATED"/>
    <property type="match status" value="1"/>
</dbReference>
<dbReference type="InterPro" id="IPR018060">
    <property type="entry name" value="HTH_AraC"/>
</dbReference>
<sequence>MLHTAPINHFAMIYAFMIYLPRRFIPVFSLSSHPNRAFSFKLACYRCYDDGQNQRQGGSMQGVPEHFTDERDYAQFRRLPTLPSIELYHAHVCRYAFEPHTHEAFGIGTIDAGAEQFRYRGARHIAPADSLVLMNPDELHTGESATEDGWRYRMIYIPPDVLENVSGEKGWWFTDVVRHDPATARQLAMTLAAMWQTTDPLASESLLLSLIALFRPHARIAQRQIVEPLHRFDVVKAYLRENFAHTITLKELAALVSLSPYHFLRQFKAQFHVTPHQMLMAIRLYEAKQRLAQGMAAAHVAVAVGLTDQAHLTRTFAQRYGVTPIRYQKQVYPIQR</sequence>
<dbReference type="Pfam" id="PF02311">
    <property type="entry name" value="AraC_binding"/>
    <property type="match status" value="1"/>
</dbReference>
<gene>
    <name evidence="5" type="ORF">PEC302110_13650</name>
</gene>
<evidence type="ECO:0000313" key="5">
    <source>
        <dbReference type="EMBL" id="BES84268.1"/>
    </source>
</evidence>
<keyword evidence="1" id="KW-0805">Transcription regulation</keyword>
<evidence type="ECO:0000256" key="2">
    <source>
        <dbReference type="ARBA" id="ARBA00023125"/>
    </source>
</evidence>
<dbReference type="SUPFAM" id="SSF51215">
    <property type="entry name" value="Regulatory protein AraC"/>
    <property type="match status" value="1"/>
</dbReference>
<feature type="domain" description="HTH araC/xylS-type" evidence="4">
    <location>
        <begin position="233"/>
        <end position="330"/>
    </location>
</feature>
<protein>
    <submittedName>
        <fullName evidence="5">AraC family transcriptional regulator</fullName>
    </submittedName>
</protein>
<accession>A0AAN0MKV3</accession>
<evidence type="ECO:0000313" key="6">
    <source>
        <dbReference type="Proteomes" id="UP001377830"/>
    </source>
</evidence>
<reference evidence="6" key="1">
    <citation type="journal article" date="2024" name="Int. J. Syst. Evol. Microbiol.">
        <title>Pectobacterium araliae sp. nov., a pathogen causing bacterial soft rot of Japanese angelica tree in Japan.</title>
        <authorList>
            <person name="Sawada H."/>
            <person name="Someya N."/>
            <person name="Morohoshi T."/>
            <person name="Ono M."/>
            <person name="Satou M."/>
        </authorList>
    </citation>
    <scope>NUCLEOTIDE SEQUENCE [LARGE SCALE GENOMIC DNA]</scope>
    <source>
        <strain evidence="6">MAFF 302110</strain>
    </source>
</reference>
<evidence type="ECO:0000256" key="3">
    <source>
        <dbReference type="ARBA" id="ARBA00023163"/>
    </source>
</evidence>
<dbReference type="SMART" id="SM00342">
    <property type="entry name" value="HTH_ARAC"/>
    <property type="match status" value="1"/>
</dbReference>
<dbReference type="Pfam" id="PF12833">
    <property type="entry name" value="HTH_18"/>
    <property type="match status" value="1"/>
</dbReference>
<dbReference type="Gene3D" id="1.10.10.60">
    <property type="entry name" value="Homeodomain-like"/>
    <property type="match status" value="2"/>
</dbReference>
<dbReference type="InterPro" id="IPR003313">
    <property type="entry name" value="AraC-bd"/>
</dbReference>
<keyword evidence="2" id="KW-0238">DNA-binding</keyword>
<dbReference type="AlphaFoldDB" id="A0AAN0MKV3"/>
<dbReference type="Proteomes" id="UP001377830">
    <property type="component" value="Chromosome"/>
</dbReference>
<dbReference type="GO" id="GO:0043565">
    <property type="term" value="F:sequence-specific DNA binding"/>
    <property type="evidence" value="ECO:0007669"/>
    <property type="project" value="InterPro"/>
</dbReference>
<proteinExistence type="predicted"/>
<dbReference type="PANTHER" id="PTHR46796:SF2">
    <property type="entry name" value="TRANSCRIPTIONAL REGULATORY PROTEIN"/>
    <property type="match status" value="1"/>
</dbReference>
<name>A0AAN0MKV3_9GAMM</name>
<dbReference type="KEGG" id="parl:PEC302110_13650"/>
<dbReference type="EMBL" id="AP028908">
    <property type="protein sequence ID" value="BES84268.1"/>
    <property type="molecule type" value="Genomic_DNA"/>
</dbReference>
<dbReference type="GO" id="GO:0003700">
    <property type="term" value="F:DNA-binding transcription factor activity"/>
    <property type="evidence" value="ECO:0007669"/>
    <property type="project" value="InterPro"/>
</dbReference>
<organism evidence="5 6">
    <name type="scientific">Pectobacterium araliae</name>
    <dbReference type="NCBI Taxonomy" id="3073862"/>
    <lineage>
        <taxon>Bacteria</taxon>
        <taxon>Pseudomonadati</taxon>
        <taxon>Pseudomonadota</taxon>
        <taxon>Gammaproteobacteria</taxon>
        <taxon>Enterobacterales</taxon>
        <taxon>Pectobacteriaceae</taxon>
        <taxon>Pectobacterium</taxon>
    </lineage>
</organism>
<dbReference type="InterPro" id="IPR050204">
    <property type="entry name" value="AraC_XylS_family_regulators"/>
</dbReference>
<dbReference type="InterPro" id="IPR009057">
    <property type="entry name" value="Homeodomain-like_sf"/>
</dbReference>
<keyword evidence="6" id="KW-1185">Reference proteome</keyword>
<dbReference type="PROSITE" id="PS01124">
    <property type="entry name" value="HTH_ARAC_FAMILY_2"/>
    <property type="match status" value="1"/>
</dbReference>
<dbReference type="InterPro" id="IPR037923">
    <property type="entry name" value="HTH-like"/>
</dbReference>